<keyword evidence="3" id="KW-1185">Reference proteome</keyword>
<proteinExistence type="predicted"/>
<gene>
    <name evidence="2" type="ORF">MHBO_004377</name>
</gene>
<protein>
    <submittedName>
        <fullName evidence="2">Uncharacterized protein</fullName>
    </submittedName>
</protein>
<evidence type="ECO:0000313" key="3">
    <source>
        <dbReference type="Proteomes" id="UP001439008"/>
    </source>
</evidence>
<evidence type="ECO:0000313" key="2">
    <source>
        <dbReference type="EMBL" id="MES1922849.1"/>
    </source>
</evidence>
<keyword evidence="1" id="KW-0812">Transmembrane</keyword>
<evidence type="ECO:0000256" key="1">
    <source>
        <dbReference type="SAM" id="Phobius"/>
    </source>
</evidence>
<comment type="caution">
    <text evidence="2">The sequence shown here is derived from an EMBL/GenBank/DDBJ whole genome shotgun (WGS) entry which is preliminary data.</text>
</comment>
<reference evidence="2 3" key="1">
    <citation type="journal article" date="2024" name="BMC Biol.">
        <title>Comparative genomics of Ascetosporea gives new insight into the evolutionary basis for animal parasitism in Rhizaria.</title>
        <authorList>
            <person name="Hiltunen Thoren M."/>
            <person name="Onut-Brannstrom I."/>
            <person name="Alfjorden A."/>
            <person name="Peckova H."/>
            <person name="Swords F."/>
            <person name="Hooper C."/>
            <person name="Holzer A.S."/>
            <person name="Bass D."/>
            <person name="Burki F."/>
        </authorList>
    </citation>
    <scope>NUCLEOTIDE SEQUENCE [LARGE SCALE GENOMIC DNA]</scope>
    <source>
        <strain evidence="2">20-A016</strain>
    </source>
</reference>
<dbReference type="Proteomes" id="UP001439008">
    <property type="component" value="Unassembled WGS sequence"/>
</dbReference>
<feature type="transmembrane region" description="Helical" evidence="1">
    <location>
        <begin position="47"/>
        <end position="67"/>
    </location>
</feature>
<sequence length="83" mass="9018">IIEIYGEYLLVNVAIDSSSLMEAKKDTTEIFRAKLGPVLNYLTTKTLIFTNLLTGAILCFAVSMTVIGNNGGDAIIYSFFSST</sequence>
<keyword evidence="1" id="KW-0472">Membrane</keyword>
<dbReference type="EMBL" id="JBDODL010003882">
    <property type="protein sequence ID" value="MES1922849.1"/>
    <property type="molecule type" value="Genomic_DNA"/>
</dbReference>
<organism evidence="2 3">
    <name type="scientific">Bonamia ostreae</name>
    <dbReference type="NCBI Taxonomy" id="126728"/>
    <lineage>
        <taxon>Eukaryota</taxon>
        <taxon>Sar</taxon>
        <taxon>Rhizaria</taxon>
        <taxon>Endomyxa</taxon>
        <taxon>Ascetosporea</taxon>
        <taxon>Haplosporida</taxon>
        <taxon>Bonamia</taxon>
    </lineage>
</organism>
<keyword evidence="1" id="KW-1133">Transmembrane helix</keyword>
<feature type="non-terminal residue" evidence="2">
    <location>
        <position position="83"/>
    </location>
</feature>
<name>A0ABV2AT49_9EUKA</name>
<accession>A0ABV2AT49</accession>
<feature type="non-terminal residue" evidence="2">
    <location>
        <position position="1"/>
    </location>
</feature>